<keyword evidence="10" id="KW-1185">Reference proteome</keyword>
<dbReference type="InterPro" id="IPR006042">
    <property type="entry name" value="Xan_ur_permease"/>
</dbReference>
<gene>
    <name evidence="9" type="ORF">EBB54_03500</name>
</gene>
<dbReference type="AlphaFoldDB" id="A0A426DCG0"/>
<protein>
    <submittedName>
        <fullName evidence="9">Uracil permease</fullName>
    </submittedName>
</protein>
<comment type="caution">
    <text evidence="9">The sequence shown here is derived from an EMBL/GenBank/DDBJ whole genome shotgun (WGS) entry which is preliminary data.</text>
</comment>
<evidence type="ECO:0000313" key="10">
    <source>
        <dbReference type="Proteomes" id="UP000274920"/>
    </source>
</evidence>
<feature type="transmembrane region" description="Helical" evidence="8">
    <location>
        <begin position="177"/>
        <end position="197"/>
    </location>
</feature>
<proteinExistence type="inferred from homology"/>
<evidence type="ECO:0000313" key="9">
    <source>
        <dbReference type="EMBL" id="RRK30550.1"/>
    </source>
</evidence>
<dbReference type="EMBL" id="RHJS01000002">
    <property type="protein sequence ID" value="RRK30550.1"/>
    <property type="molecule type" value="Genomic_DNA"/>
</dbReference>
<feature type="transmembrane region" description="Helical" evidence="8">
    <location>
        <begin position="385"/>
        <end position="403"/>
    </location>
</feature>
<dbReference type="RefSeq" id="WP_125126364.1">
    <property type="nucleotide sequence ID" value="NZ_RHJS01000002.1"/>
</dbReference>
<dbReference type="NCBIfam" id="TIGR00801">
    <property type="entry name" value="ncs2"/>
    <property type="match status" value="1"/>
</dbReference>
<keyword evidence="3" id="KW-0813">Transport</keyword>
<feature type="transmembrane region" description="Helical" evidence="8">
    <location>
        <begin position="327"/>
        <end position="348"/>
    </location>
</feature>
<name>A0A426DCG0_9FIRM</name>
<evidence type="ECO:0000256" key="2">
    <source>
        <dbReference type="ARBA" id="ARBA00008821"/>
    </source>
</evidence>
<organism evidence="9 10">
    <name type="scientific">Schaedlerella arabinosiphila</name>
    <dbReference type="NCBI Taxonomy" id="2044587"/>
    <lineage>
        <taxon>Bacteria</taxon>
        <taxon>Bacillati</taxon>
        <taxon>Bacillota</taxon>
        <taxon>Clostridia</taxon>
        <taxon>Lachnospirales</taxon>
        <taxon>Lachnospiraceae</taxon>
        <taxon>Schaedlerella</taxon>
    </lineage>
</organism>
<dbReference type="Pfam" id="PF00860">
    <property type="entry name" value="Xan_ur_permease"/>
    <property type="match status" value="1"/>
</dbReference>
<sequence length="418" mass="44096">MGKDSGTIENARELAPAKQLLLGFQHLFTMFGSSVLVPLTTGLDISVVLFMNGLGTLLFHFMTKKKVPVFLGSSYAYITPVITVAAMYAADGLAYARGGILIAGVVYMLMSLVVWKFGTDRISKLFPPVITGSMILVIGLNLAPTAISMASENWAIGIVGLLIVIICNIYGKGFIKVVPVLLALCAGYLVSLAAGNVDLTPIREAAWIGIPAFATPKFSITAICMVTPVCIATMVEHFGDVAAIGGVVQKDFYQDPGVNRTLFADGLATFASTLGGGCALTTYSENTGVLALTKVFDPFVMRLAAGFAIVLSFCPKLAALLRTVPSPLIGGVSIILFGLVAGTGLRTLHKVNFSNSRNQILFAIIAILSLGNAALSFYIGNVNVAIAGMPLSAIIAIIINQILPKTGDEYFEEQEENA</sequence>
<accession>A0A426DCG0</accession>
<evidence type="ECO:0000256" key="8">
    <source>
        <dbReference type="SAM" id="Phobius"/>
    </source>
</evidence>
<evidence type="ECO:0000256" key="6">
    <source>
        <dbReference type="ARBA" id="ARBA00022989"/>
    </source>
</evidence>
<feature type="transmembrane region" description="Helical" evidence="8">
    <location>
        <begin position="45"/>
        <end position="62"/>
    </location>
</feature>
<dbReference type="GO" id="GO:0042907">
    <property type="term" value="F:xanthine transmembrane transporter activity"/>
    <property type="evidence" value="ECO:0007669"/>
    <property type="project" value="TreeGrafter"/>
</dbReference>
<dbReference type="PANTHER" id="PTHR42810:SF4">
    <property type="entry name" value="URIC ACID TRANSPORTER UACT"/>
    <property type="match status" value="1"/>
</dbReference>
<evidence type="ECO:0000256" key="4">
    <source>
        <dbReference type="ARBA" id="ARBA00022475"/>
    </source>
</evidence>
<keyword evidence="4" id="KW-1003">Cell membrane</keyword>
<keyword evidence="6 8" id="KW-1133">Transmembrane helix</keyword>
<feature type="transmembrane region" description="Helical" evidence="8">
    <location>
        <begin position="125"/>
        <end position="147"/>
    </location>
</feature>
<comment type="similarity">
    <text evidence="2">Belongs to the nucleobase:cation symporter-2 (NCS2) (TC 2.A.40) family.</text>
</comment>
<feature type="transmembrane region" description="Helical" evidence="8">
    <location>
        <begin position="153"/>
        <end position="170"/>
    </location>
</feature>
<keyword evidence="5 8" id="KW-0812">Transmembrane</keyword>
<evidence type="ECO:0000256" key="1">
    <source>
        <dbReference type="ARBA" id="ARBA00004651"/>
    </source>
</evidence>
<feature type="transmembrane region" description="Helical" evidence="8">
    <location>
        <begin position="360"/>
        <end position="379"/>
    </location>
</feature>
<dbReference type="GO" id="GO:0005886">
    <property type="term" value="C:plasma membrane"/>
    <property type="evidence" value="ECO:0007669"/>
    <property type="project" value="UniProtKB-SubCell"/>
</dbReference>
<dbReference type="InterPro" id="IPR006043">
    <property type="entry name" value="NCS2"/>
</dbReference>
<evidence type="ECO:0000256" key="7">
    <source>
        <dbReference type="ARBA" id="ARBA00023136"/>
    </source>
</evidence>
<reference evidence="9" key="1">
    <citation type="submission" date="2018-10" db="EMBL/GenBank/DDBJ databases">
        <title>Schaedlerella arabinophila gen. nov. sp. nov., isolated from the mouse intestinal tract and comparative analysis with the genome of the closely related altered Schaedler flora strain ASF502.</title>
        <authorList>
            <person name="Miyake S."/>
            <person name="Soh M."/>
            <person name="Seedorf H."/>
        </authorList>
    </citation>
    <scope>NUCLEOTIDE SEQUENCE [LARGE SCALE GENOMIC DNA]</scope>
    <source>
        <strain evidence="9">DSM 106076</strain>
    </source>
</reference>
<feature type="transmembrane region" description="Helical" evidence="8">
    <location>
        <begin position="95"/>
        <end position="118"/>
    </location>
</feature>
<feature type="transmembrane region" description="Helical" evidence="8">
    <location>
        <begin position="299"/>
        <end position="321"/>
    </location>
</feature>
<feature type="transmembrane region" description="Helical" evidence="8">
    <location>
        <begin position="69"/>
        <end position="89"/>
    </location>
</feature>
<comment type="subcellular location">
    <subcellularLocation>
        <location evidence="1">Cell membrane</location>
        <topology evidence="1">Multi-pass membrane protein</topology>
    </subcellularLocation>
</comment>
<dbReference type="PANTHER" id="PTHR42810">
    <property type="entry name" value="PURINE PERMEASE C1399.01C-RELATED"/>
    <property type="match status" value="1"/>
</dbReference>
<dbReference type="Proteomes" id="UP000274920">
    <property type="component" value="Unassembled WGS sequence"/>
</dbReference>
<evidence type="ECO:0000256" key="3">
    <source>
        <dbReference type="ARBA" id="ARBA00022448"/>
    </source>
</evidence>
<keyword evidence="7 8" id="KW-0472">Membrane</keyword>
<evidence type="ECO:0000256" key="5">
    <source>
        <dbReference type="ARBA" id="ARBA00022692"/>
    </source>
</evidence>